<comment type="similarity">
    <text evidence="1">Belongs to the membrane fusion protein (MFP) (TC 8.A.1) family.</text>
</comment>
<dbReference type="EMBL" id="CP125947">
    <property type="protein sequence ID" value="WHS66944.1"/>
    <property type="molecule type" value="Genomic_DNA"/>
</dbReference>
<keyword evidence="7" id="KW-1185">Reference proteome</keyword>
<dbReference type="Gene3D" id="1.10.287.470">
    <property type="entry name" value="Helix hairpin bin"/>
    <property type="match status" value="1"/>
</dbReference>
<dbReference type="Pfam" id="PF25973">
    <property type="entry name" value="BSH_CzcB"/>
    <property type="match status" value="1"/>
</dbReference>
<dbReference type="Proteomes" id="UP001240697">
    <property type="component" value="Chromosome"/>
</dbReference>
<proteinExistence type="inferred from homology"/>
<evidence type="ECO:0000259" key="5">
    <source>
        <dbReference type="Pfam" id="PF25975"/>
    </source>
</evidence>
<dbReference type="Gene3D" id="2.40.30.170">
    <property type="match status" value="1"/>
</dbReference>
<evidence type="ECO:0000313" key="6">
    <source>
        <dbReference type="EMBL" id="WHS66944.1"/>
    </source>
</evidence>
<feature type="domain" description="CzcB-like C-terminal circularly permuted SH3-like" evidence="5">
    <location>
        <begin position="334"/>
        <end position="394"/>
    </location>
</feature>
<dbReference type="InterPro" id="IPR051909">
    <property type="entry name" value="MFP_Cation_Efflux"/>
</dbReference>
<evidence type="ECO:0000256" key="1">
    <source>
        <dbReference type="ARBA" id="ARBA00009477"/>
    </source>
</evidence>
<dbReference type="InterPro" id="IPR058792">
    <property type="entry name" value="Beta-barrel_RND_2"/>
</dbReference>
<dbReference type="Pfam" id="PF25954">
    <property type="entry name" value="Beta-barrel_RND_2"/>
    <property type="match status" value="1"/>
</dbReference>
<protein>
    <submittedName>
        <fullName evidence="6">Efflux RND transporter periplasmic adaptor subunit</fullName>
    </submittedName>
</protein>
<evidence type="ECO:0000256" key="2">
    <source>
        <dbReference type="ARBA" id="ARBA00022448"/>
    </source>
</evidence>
<organism evidence="6 7">
    <name type="scientific">Comamonas resistens</name>
    <dbReference type="NCBI Taxonomy" id="3046670"/>
    <lineage>
        <taxon>Bacteria</taxon>
        <taxon>Pseudomonadati</taxon>
        <taxon>Pseudomonadota</taxon>
        <taxon>Betaproteobacteria</taxon>
        <taxon>Burkholderiales</taxon>
        <taxon>Comamonadaceae</taxon>
        <taxon>Comamonas</taxon>
    </lineage>
</organism>
<reference evidence="6 7" key="1">
    <citation type="submission" date="2023-05" db="EMBL/GenBank/DDBJ databases">
        <authorList>
            <person name="Yin Y."/>
            <person name="Lu Z."/>
        </authorList>
    </citation>
    <scope>NUCLEOTIDE SEQUENCE [LARGE SCALE GENOMIC DNA]</scope>
    <source>
        <strain evidence="6 7">ZM22</strain>
    </source>
</reference>
<keyword evidence="2" id="KW-0813">Transport</keyword>
<dbReference type="Gene3D" id="2.40.420.20">
    <property type="match status" value="1"/>
</dbReference>
<evidence type="ECO:0000313" key="7">
    <source>
        <dbReference type="Proteomes" id="UP001240697"/>
    </source>
</evidence>
<dbReference type="Gene3D" id="2.40.50.100">
    <property type="match status" value="1"/>
</dbReference>
<evidence type="ECO:0000259" key="4">
    <source>
        <dbReference type="Pfam" id="PF25973"/>
    </source>
</evidence>
<feature type="domain" description="CusB-like beta-barrel" evidence="3">
    <location>
        <begin position="248"/>
        <end position="328"/>
    </location>
</feature>
<dbReference type="RefSeq" id="WP_283488018.1">
    <property type="nucleotide sequence ID" value="NZ_CP125947.1"/>
</dbReference>
<gene>
    <name evidence="6" type="ORF">QMY55_07445</name>
</gene>
<evidence type="ECO:0000259" key="3">
    <source>
        <dbReference type="Pfam" id="PF25954"/>
    </source>
</evidence>
<dbReference type="NCBIfam" id="TIGR01730">
    <property type="entry name" value="RND_mfp"/>
    <property type="match status" value="1"/>
</dbReference>
<dbReference type="InterPro" id="IPR058649">
    <property type="entry name" value="CzcB_C"/>
</dbReference>
<sequence length="404" mass="42597">MSSQHSMFSAGHHRPASLVLALAIAGLISLTLTACGNGEKPATAVAEQVKPELDPSEVMVSPEMASNFKVAAVTQTELASVQEIAGRIEANERKVTRIGAVVTGRVTEVLAEAGDRVKSGQVLARVASPELTSAQLAYMRASATATLAERSVERARQLIAADVIGSAELQRRESEVQIARAELRAAGDQLKLMGLSGDALTRLRGQGSVAPAAAIAASSAGIVIERQVSQGQVAQPGDPLFTVADLSNVWVVGALPEQMARSVQVGQDVQVDVPALGLTVEDPPITGKIIYVGDTVSTQTRTVAIRTQVDNKDLALKPQMLASMRIQGAVEKVLAIPAVAVVRENDKDHVYVKKAENHYRLTPVDLGATSGGQRPVLKGLSEGAEIVVEGAFHLNNERKRAELE</sequence>
<dbReference type="Pfam" id="PF25975">
    <property type="entry name" value="CzcB_C"/>
    <property type="match status" value="1"/>
</dbReference>
<dbReference type="InterPro" id="IPR006143">
    <property type="entry name" value="RND_pump_MFP"/>
</dbReference>
<name>A0ABY8SV73_9BURK</name>
<dbReference type="SUPFAM" id="SSF111369">
    <property type="entry name" value="HlyD-like secretion proteins"/>
    <property type="match status" value="1"/>
</dbReference>
<dbReference type="InterPro" id="IPR058647">
    <property type="entry name" value="BSH_CzcB-like"/>
</dbReference>
<dbReference type="PANTHER" id="PTHR30097:SF4">
    <property type="entry name" value="SLR6042 PROTEIN"/>
    <property type="match status" value="1"/>
</dbReference>
<dbReference type="PANTHER" id="PTHR30097">
    <property type="entry name" value="CATION EFFLUX SYSTEM PROTEIN CUSB"/>
    <property type="match status" value="1"/>
</dbReference>
<feature type="domain" description="CzcB-like barrel-sandwich hybrid" evidence="4">
    <location>
        <begin position="96"/>
        <end position="245"/>
    </location>
</feature>
<accession>A0ABY8SV73</accession>